<feature type="compositionally biased region" description="Low complexity" evidence="1">
    <location>
        <begin position="201"/>
        <end position="210"/>
    </location>
</feature>
<gene>
    <name evidence="2" type="ORF">FB554_2036</name>
</gene>
<sequence>MTPVDPAAPTRLAGVATRLLSVHLDGADPRTAEAFAGAVERLAGAVLDWHDALRVGAGTTDEVATDGVPGAPVRAADDAAAPPPLPLARDTAAERASAVERLRGGSLPALASSAQAAAGDLAGAARDLRSTASSVVAQADSRGELLAASAERLAESVAELGATVADERDRAARGGPLDGGSDEDEATRAASALRRAERAVEQVARTTLPG</sequence>
<evidence type="ECO:0000313" key="3">
    <source>
        <dbReference type="Proteomes" id="UP000318336"/>
    </source>
</evidence>
<evidence type="ECO:0000256" key="1">
    <source>
        <dbReference type="SAM" id="MobiDB-lite"/>
    </source>
</evidence>
<accession>A0A542XDG2</accession>
<proteinExistence type="predicted"/>
<protein>
    <submittedName>
        <fullName evidence="2">Uncharacterized protein</fullName>
    </submittedName>
</protein>
<dbReference type="AlphaFoldDB" id="A0A542XDG2"/>
<dbReference type="RefSeq" id="WP_142005848.1">
    <property type="nucleotide sequence ID" value="NZ_CAJTBP010000001.1"/>
</dbReference>
<dbReference type="Proteomes" id="UP000318336">
    <property type="component" value="Unassembled WGS sequence"/>
</dbReference>
<comment type="caution">
    <text evidence="2">The sequence shown here is derived from an EMBL/GenBank/DDBJ whole genome shotgun (WGS) entry which is preliminary data.</text>
</comment>
<dbReference type="OrthoDB" id="5147244at2"/>
<keyword evidence="3" id="KW-1185">Reference proteome</keyword>
<reference evidence="2 3" key="1">
    <citation type="submission" date="2019-06" db="EMBL/GenBank/DDBJ databases">
        <title>Sequencing the genomes of 1000 actinobacteria strains.</title>
        <authorList>
            <person name="Klenk H.-P."/>
        </authorList>
    </citation>
    <scope>NUCLEOTIDE SEQUENCE [LARGE SCALE GENOMIC DNA]</scope>
    <source>
        <strain evidence="2 3">DSM 24617</strain>
    </source>
</reference>
<organism evidence="2 3">
    <name type="scientific">Barrientosiimonas humi</name>
    <dbReference type="NCBI Taxonomy" id="999931"/>
    <lineage>
        <taxon>Bacteria</taxon>
        <taxon>Bacillati</taxon>
        <taxon>Actinomycetota</taxon>
        <taxon>Actinomycetes</taxon>
        <taxon>Micrococcales</taxon>
        <taxon>Dermacoccaceae</taxon>
        <taxon>Barrientosiimonas</taxon>
    </lineage>
</organism>
<evidence type="ECO:0000313" key="2">
    <source>
        <dbReference type="EMBL" id="TQL33880.1"/>
    </source>
</evidence>
<dbReference type="EMBL" id="VFOK01000001">
    <property type="protein sequence ID" value="TQL33880.1"/>
    <property type="molecule type" value="Genomic_DNA"/>
</dbReference>
<name>A0A542XDG2_9MICO</name>
<feature type="region of interest" description="Disordered" evidence="1">
    <location>
        <begin position="165"/>
        <end position="210"/>
    </location>
</feature>